<name>A0A151WSB4_9HYME</name>
<accession>A0A151WSB4</accession>
<dbReference type="Proteomes" id="UP000075809">
    <property type="component" value="Unassembled WGS sequence"/>
</dbReference>
<evidence type="ECO:0000313" key="2">
    <source>
        <dbReference type="Proteomes" id="UP000075809"/>
    </source>
</evidence>
<sequence>MVKVEWICIVPGCKSNSRAPARELLKTKLKDGANPCFTCSQELVEDIRSNEDSSNVTLPMNQDNEENLIESSRSNHDSSDITLIMDRDDEKNLVEENVTVLINTSISSPVSSLFELQSTSSMYCEEQG</sequence>
<protein>
    <submittedName>
        <fullName evidence="1">Uncharacterized protein</fullName>
    </submittedName>
</protein>
<reference evidence="1 2" key="1">
    <citation type="submission" date="2015-09" db="EMBL/GenBank/DDBJ databases">
        <title>Trachymyrmex zeteki WGS genome.</title>
        <authorList>
            <person name="Nygaard S."/>
            <person name="Hu H."/>
            <person name="Boomsma J."/>
            <person name="Zhang G."/>
        </authorList>
    </citation>
    <scope>NUCLEOTIDE SEQUENCE [LARGE SCALE GENOMIC DNA]</scope>
    <source>
        <strain evidence="1">Tzet28-1</strain>
        <tissue evidence="1">Whole body</tissue>
    </source>
</reference>
<proteinExistence type="predicted"/>
<dbReference type="EMBL" id="KQ982779">
    <property type="protein sequence ID" value="KYQ50734.1"/>
    <property type="molecule type" value="Genomic_DNA"/>
</dbReference>
<evidence type="ECO:0000313" key="1">
    <source>
        <dbReference type="EMBL" id="KYQ50734.1"/>
    </source>
</evidence>
<keyword evidence="2" id="KW-1185">Reference proteome</keyword>
<gene>
    <name evidence="1" type="ORF">ALC60_10169</name>
</gene>
<organism evidence="1 2">
    <name type="scientific">Mycetomoellerius zeteki</name>
    <dbReference type="NCBI Taxonomy" id="64791"/>
    <lineage>
        <taxon>Eukaryota</taxon>
        <taxon>Metazoa</taxon>
        <taxon>Ecdysozoa</taxon>
        <taxon>Arthropoda</taxon>
        <taxon>Hexapoda</taxon>
        <taxon>Insecta</taxon>
        <taxon>Pterygota</taxon>
        <taxon>Neoptera</taxon>
        <taxon>Endopterygota</taxon>
        <taxon>Hymenoptera</taxon>
        <taxon>Apocrita</taxon>
        <taxon>Aculeata</taxon>
        <taxon>Formicoidea</taxon>
        <taxon>Formicidae</taxon>
        <taxon>Myrmicinae</taxon>
        <taxon>Mycetomoellerius</taxon>
    </lineage>
</organism>
<dbReference type="AlphaFoldDB" id="A0A151WSB4"/>